<dbReference type="GO" id="GO:0006044">
    <property type="term" value="P:N-acetylglucosamine metabolic process"/>
    <property type="evidence" value="ECO:0007669"/>
    <property type="project" value="InterPro"/>
</dbReference>
<dbReference type="Proteomes" id="UP000019205">
    <property type="component" value="Chromosome"/>
</dbReference>
<dbReference type="InterPro" id="IPR005900">
    <property type="entry name" value="6-phosphogluconolactonase_DevB"/>
</dbReference>
<comment type="catalytic activity">
    <reaction evidence="1 7">
        <text>6-phospho-D-glucono-1,5-lactone + H2O = 6-phospho-D-gluconate + H(+)</text>
        <dbReference type="Rhea" id="RHEA:12556"/>
        <dbReference type="ChEBI" id="CHEBI:15377"/>
        <dbReference type="ChEBI" id="CHEBI:15378"/>
        <dbReference type="ChEBI" id="CHEBI:57955"/>
        <dbReference type="ChEBI" id="CHEBI:58759"/>
        <dbReference type="EC" id="3.1.1.31"/>
    </reaction>
</comment>
<evidence type="ECO:0000256" key="3">
    <source>
        <dbReference type="ARBA" id="ARBA00004961"/>
    </source>
</evidence>
<dbReference type="CDD" id="cd01400">
    <property type="entry name" value="6PGL"/>
    <property type="match status" value="1"/>
</dbReference>
<dbReference type="GO" id="GO:0006098">
    <property type="term" value="P:pentose-phosphate shunt"/>
    <property type="evidence" value="ECO:0007669"/>
    <property type="project" value="UniProtKB-UniPathway"/>
</dbReference>
<protein>
    <recommendedName>
        <fullName evidence="6 7">6-phosphogluconolactonase</fullName>
        <shortName evidence="7">6PGL</shortName>
        <ecNumber evidence="5 7">3.1.1.31</ecNumber>
    </recommendedName>
</protein>
<name>A4AD80_9GAMM</name>
<dbReference type="NCBIfam" id="TIGR01198">
    <property type="entry name" value="pgl"/>
    <property type="match status" value="1"/>
</dbReference>
<dbReference type="eggNOG" id="COG0363">
    <property type="taxonomic scope" value="Bacteria"/>
</dbReference>
<dbReference type="Gene3D" id="3.40.50.1360">
    <property type="match status" value="1"/>
</dbReference>
<dbReference type="AlphaFoldDB" id="A4AD80"/>
<reference evidence="9 10" key="1">
    <citation type="journal article" date="2007" name="Proc. Natl. Acad. Sci. U.S.A.">
        <title>Characterization of a marine gammaproteobacterium capable of aerobic anoxygenic photosynthesis.</title>
        <authorList>
            <person name="Fuchs B.M."/>
            <person name="Spring S."/>
            <person name="Teeling H."/>
            <person name="Quast C."/>
            <person name="Wulf J."/>
            <person name="Schattenhofer M."/>
            <person name="Yan S."/>
            <person name="Ferriera S."/>
            <person name="Johnson J."/>
            <person name="Glockner F.O."/>
            <person name="Amann R."/>
        </authorList>
    </citation>
    <scope>NUCLEOTIDE SEQUENCE [LARGE SCALE GENOMIC DNA]</scope>
    <source>
        <strain evidence="9">KT71</strain>
    </source>
</reference>
<dbReference type="UniPathway" id="UPA00115">
    <property type="reaction ID" value="UER00409"/>
</dbReference>
<dbReference type="PANTHER" id="PTHR11054">
    <property type="entry name" value="6-PHOSPHOGLUCONOLACTONASE"/>
    <property type="match status" value="1"/>
</dbReference>
<sequence>MSDRDSCNALADRFRSFSSRDRLDEDLAADVARILRSALEQRGKASLVLSGGSTPKGFFGTLAKEDLDWSRVTVTLADDRWVRADHRDSNDRLVRENLLQGAAGDAQFVSLVTQDEHPRDAVSEISKRLADLGTIDVMILGMGGDGHFASLFPGAENLSAGLDLSSSDTVIAVDPITAPHARMSMTLARILDSRHLIVHIVGEEKRAVLERARLEKDAATLPIAAVLASEAPAATVYWAP</sequence>
<evidence type="ECO:0000313" key="9">
    <source>
        <dbReference type="EMBL" id="EAQ96004.2"/>
    </source>
</evidence>
<evidence type="ECO:0000259" key="8">
    <source>
        <dbReference type="Pfam" id="PF01182"/>
    </source>
</evidence>
<dbReference type="Pfam" id="PF01182">
    <property type="entry name" value="Glucosamine_iso"/>
    <property type="match status" value="1"/>
</dbReference>
<dbReference type="SUPFAM" id="SSF100950">
    <property type="entry name" value="NagB/RpiA/CoA transferase-like"/>
    <property type="match status" value="1"/>
</dbReference>
<evidence type="ECO:0000256" key="2">
    <source>
        <dbReference type="ARBA" id="ARBA00002681"/>
    </source>
</evidence>
<dbReference type="OrthoDB" id="9810967at2"/>
<organism evidence="9 10">
    <name type="scientific">Congregibacter litoralis KT71</name>
    <dbReference type="NCBI Taxonomy" id="314285"/>
    <lineage>
        <taxon>Bacteria</taxon>
        <taxon>Pseudomonadati</taxon>
        <taxon>Pseudomonadota</taxon>
        <taxon>Gammaproteobacteria</taxon>
        <taxon>Cellvibrionales</taxon>
        <taxon>Halieaceae</taxon>
        <taxon>Congregibacter</taxon>
    </lineage>
</organism>
<dbReference type="InterPro" id="IPR018321">
    <property type="entry name" value="Glucosamine6P_isomerase_CS"/>
</dbReference>
<comment type="function">
    <text evidence="2 7">Hydrolysis of 6-phosphogluconolactone to 6-phosphogluconate.</text>
</comment>
<dbReference type="GO" id="GO:0005975">
    <property type="term" value="P:carbohydrate metabolic process"/>
    <property type="evidence" value="ECO:0007669"/>
    <property type="project" value="UniProtKB-UniRule"/>
</dbReference>
<keyword evidence="10" id="KW-1185">Reference proteome</keyword>
<proteinExistence type="inferred from homology"/>
<dbReference type="InterPro" id="IPR039104">
    <property type="entry name" value="6PGL"/>
</dbReference>
<gene>
    <name evidence="7" type="primary">pgl</name>
    <name evidence="9" type="ORF">KT71_12715</name>
</gene>
<evidence type="ECO:0000256" key="7">
    <source>
        <dbReference type="RuleBase" id="RU365095"/>
    </source>
</evidence>
<dbReference type="RefSeq" id="WP_023659744.1">
    <property type="nucleotide sequence ID" value="NZ_CM002299.1"/>
</dbReference>
<feature type="domain" description="Glucosamine/galactosamine-6-phosphate isomerase" evidence="8">
    <location>
        <begin position="19"/>
        <end position="230"/>
    </location>
</feature>
<comment type="pathway">
    <text evidence="3 7">Carbohydrate degradation; pentose phosphate pathway; D-ribulose 5-phosphate from D-glucose 6-phosphate (oxidative stage): step 2/3.</text>
</comment>
<evidence type="ECO:0000256" key="5">
    <source>
        <dbReference type="ARBA" id="ARBA00013198"/>
    </source>
</evidence>
<evidence type="ECO:0000256" key="4">
    <source>
        <dbReference type="ARBA" id="ARBA00010662"/>
    </source>
</evidence>
<dbReference type="InterPro" id="IPR006148">
    <property type="entry name" value="Glc/Gal-6P_isomerase"/>
</dbReference>
<dbReference type="HOGENOM" id="CLU_053947_2_1_6"/>
<evidence type="ECO:0000256" key="1">
    <source>
        <dbReference type="ARBA" id="ARBA00000832"/>
    </source>
</evidence>
<dbReference type="STRING" id="314285.KT71_12715"/>
<dbReference type="PROSITE" id="PS01161">
    <property type="entry name" value="GLC_GALNAC_ISOMERASE"/>
    <property type="match status" value="1"/>
</dbReference>
<evidence type="ECO:0000256" key="6">
    <source>
        <dbReference type="ARBA" id="ARBA00020337"/>
    </source>
</evidence>
<comment type="similarity">
    <text evidence="4 7">Belongs to the glucosamine/galactosamine-6-phosphate isomerase family. 6-phosphogluconolactonase subfamily.</text>
</comment>
<accession>A4AD80</accession>
<dbReference type="EMBL" id="AAOA02000001">
    <property type="protein sequence ID" value="EAQ96004.2"/>
    <property type="molecule type" value="Genomic_DNA"/>
</dbReference>
<evidence type="ECO:0000313" key="10">
    <source>
        <dbReference type="Proteomes" id="UP000019205"/>
    </source>
</evidence>
<dbReference type="EC" id="3.1.1.31" evidence="5 7"/>
<comment type="caution">
    <text evidence="9">The sequence shown here is derived from an EMBL/GenBank/DDBJ whole genome shotgun (WGS) entry which is preliminary data.</text>
</comment>
<dbReference type="InterPro" id="IPR037171">
    <property type="entry name" value="NagB/RpiA_transferase-like"/>
</dbReference>
<keyword evidence="7 9" id="KW-0378">Hydrolase</keyword>
<dbReference type="PANTHER" id="PTHR11054:SF0">
    <property type="entry name" value="6-PHOSPHOGLUCONOLACTONASE"/>
    <property type="match status" value="1"/>
</dbReference>
<dbReference type="GO" id="GO:0017057">
    <property type="term" value="F:6-phosphogluconolactonase activity"/>
    <property type="evidence" value="ECO:0007669"/>
    <property type="project" value="UniProtKB-UniRule"/>
</dbReference>
<reference evidence="9 10" key="2">
    <citation type="journal article" date="2009" name="PLoS ONE">
        <title>The photosynthetic apparatus and its regulation in the aerobic gammaproteobacterium Congregibacter litoralis gen. nov., sp. nov.</title>
        <authorList>
            <person name="Spring S."/>
            <person name="Lunsdorf H."/>
            <person name="Fuchs B.M."/>
            <person name="Tindall B.J."/>
        </authorList>
    </citation>
    <scope>NUCLEOTIDE SEQUENCE [LARGE SCALE GENOMIC DNA]</scope>
    <source>
        <strain evidence="9">KT71</strain>
    </source>
</reference>
<dbReference type="GO" id="GO:0004342">
    <property type="term" value="F:glucosamine-6-phosphate deaminase activity"/>
    <property type="evidence" value="ECO:0007669"/>
    <property type="project" value="InterPro"/>
</dbReference>